<proteinExistence type="predicted"/>
<organism evidence="1 2">
    <name type="scientific">Halocalculus aciditolerans</name>
    <dbReference type="NCBI Taxonomy" id="1383812"/>
    <lineage>
        <taxon>Archaea</taxon>
        <taxon>Methanobacteriati</taxon>
        <taxon>Methanobacteriota</taxon>
        <taxon>Stenosarchaea group</taxon>
        <taxon>Halobacteria</taxon>
        <taxon>Halobacteriales</taxon>
        <taxon>Halobacteriaceae</taxon>
        <taxon>Halocalculus</taxon>
    </lineage>
</organism>
<dbReference type="AlphaFoldDB" id="A0A830FLA9"/>
<reference evidence="1" key="1">
    <citation type="journal article" date="2014" name="Int. J. Syst. Evol. Microbiol.">
        <title>Complete genome sequence of Corynebacterium casei LMG S-19264T (=DSM 44701T), isolated from a smear-ripened cheese.</title>
        <authorList>
            <consortium name="US DOE Joint Genome Institute (JGI-PGF)"/>
            <person name="Walter F."/>
            <person name="Albersmeier A."/>
            <person name="Kalinowski J."/>
            <person name="Ruckert C."/>
        </authorList>
    </citation>
    <scope>NUCLEOTIDE SEQUENCE</scope>
    <source>
        <strain evidence="1">JCM 19596</strain>
    </source>
</reference>
<evidence type="ECO:0000313" key="2">
    <source>
        <dbReference type="Proteomes" id="UP000607197"/>
    </source>
</evidence>
<dbReference type="EMBL" id="BMPG01000003">
    <property type="protein sequence ID" value="GGL66934.1"/>
    <property type="molecule type" value="Genomic_DNA"/>
</dbReference>
<evidence type="ECO:0000313" key="1">
    <source>
        <dbReference type="EMBL" id="GGL66934.1"/>
    </source>
</evidence>
<comment type="caution">
    <text evidence="1">The sequence shown here is derived from an EMBL/GenBank/DDBJ whole genome shotgun (WGS) entry which is preliminary data.</text>
</comment>
<accession>A0A830FLA9</accession>
<gene>
    <name evidence="1" type="ORF">GCM10009039_26150</name>
</gene>
<reference evidence="1" key="2">
    <citation type="submission" date="2020-09" db="EMBL/GenBank/DDBJ databases">
        <authorList>
            <person name="Sun Q."/>
            <person name="Ohkuma M."/>
        </authorList>
    </citation>
    <scope>NUCLEOTIDE SEQUENCE</scope>
    <source>
        <strain evidence="1">JCM 19596</strain>
    </source>
</reference>
<dbReference type="Proteomes" id="UP000607197">
    <property type="component" value="Unassembled WGS sequence"/>
</dbReference>
<name>A0A830FLA9_9EURY</name>
<protein>
    <submittedName>
        <fullName evidence="1">Uncharacterized protein</fullName>
    </submittedName>
</protein>
<sequence>MGDRTRRLGRAVSTRGAYAAGAVGVLAGYVVAGERGAVAVGAAGYFGVKSMQSLYKGL</sequence>
<keyword evidence="2" id="KW-1185">Reference proteome</keyword>